<dbReference type="PANTHER" id="PTHR11579">
    <property type="entry name" value="PROTEIN-L-ISOASPARTATE O-METHYLTRANSFERASE"/>
    <property type="match status" value="1"/>
</dbReference>
<dbReference type="Gene3D" id="3.40.50.150">
    <property type="entry name" value="Vaccinia Virus protein VP39"/>
    <property type="match status" value="1"/>
</dbReference>
<accession>A0A7C3C4D7</accession>
<evidence type="ECO:0000256" key="2">
    <source>
        <dbReference type="ARBA" id="ARBA00013346"/>
    </source>
</evidence>
<name>A0A7C3C4D7_9PROT</name>
<dbReference type="EMBL" id="DRMN01000262">
    <property type="protein sequence ID" value="HFB55064.1"/>
    <property type="molecule type" value="Genomic_DNA"/>
</dbReference>
<evidence type="ECO:0000313" key="4">
    <source>
        <dbReference type="EMBL" id="HFB55064.1"/>
    </source>
</evidence>
<reference evidence="4" key="1">
    <citation type="journal article" date="2020" name="mSystems">
        <title>Genome- and Community-Level Interaction Insights into Carbon Utilization and Element Cycling Functions of Hydrothermarchaeota in Hydrothermal Sediment.</title>
        <authorList>
            <person name="Zhou Z."/>
            <person name="Liu Y."/>
            <person name="Xu W."/>
            <person name="Pan J."/>
            <person name="Luo Z.H."/>
            <person name="Li M."/>
        </authorList>
    </citation>
    <scope>NUCLEOTIDE SEQUENCE [LARGE SCALE GENOMIC DNA]</scope>
    <source>
        <strain evidence="4">HyVt-489</strain>
    </source>
</reference>
<feature type="non-terminal residue" evidence="4">
    <location>
        <position position="1"/>
    </location>
</feature>
<gene>
    <name evidence="4" type="ORF">ENJ46_03990</name>
</gene>
<sequence length="211" mass="23091">ARETMLDSQIRTCDVTDYHIQSAFRHTPRECFVPKSKMALAYSDSNIEVDDGRVMMRPRDLAKMIAEADIAPTDIVLNIACGRGYSVAVQARLAETVVALEETEERANKATALLDKCEITNTAVVVGPLRAGAPEHGPYNVIFVNGAVSCIPDAWFDQLADGGRLVVPVLDGPLSPVRVYTKKGDRVSDRYAFDATMPLLPGFEPKDGFDF</sequence>
<dbReference type="Pfam" id="PF01135">
    <property type="entry name" value="PCMT"/>
    <property type="match status" value="1"/>
</dbReference>
<protein>
    <recommendedName>
        <fullName evidence="2">Protein-L-isoaspartate O-methyltransferase</fullName>
    </recommendedName>
    <alternativeName>
        <fullName evidence="3">Protein L-isoaspartyl methyltransferase</fullName>
    </alternativeName>
</protein>
<evidence type="ECO:0000256" key="1">
    <source>
        <dbReference type="ARBA" id="ARBA00005369"/>
    </source>
</evidence>
<dbReference type="GO" id="GO:0005737">
    <property type="term" value="C:cytoplasm"/>
    <property type="evidence" value="ECO:0007669"/>
    <property type="project" value="TreeGrafter"/>
</dbReference>
<proteinExistence type="inferred from homology"/>
<dbReference type="Proteomes" id="UP000886042">
    <property type="component" value="Unassembled WGS sequence"/>
</dbReference>
<dbReference type="GO" id="GO:0004719">
    <property type="term" value="F:protein-L-isoaspartate (D-aspartate) O-methyltransferase activity"/>
    <property type="evidence" value="ECO:0007669"/>
    <property type="project" value="InterPro"/>
</dbReference>
<comment type="similarity">
    <text evidence="1">Belongs to the methyltransferase superfamily. L-isoaspartyl/D-aspartyl protein methyltransferase family.</text>
</comment>
<dbReference type="InterPro" id="IPR000682">
    <property type="entry name" value="PCMT"/>
</dbReference>
<dbReference type="AlphaFoldDB" id="A0A7C3C4D7"/>
<dbReference type="SUPFAM" id="SSF53335">
    <property type="entry name" value="S-adenosyl-L-methionine-dependent methyltransferases"/>
    <property type="match status" value="1"/>
</dbReference>
<dbReference type="PANTHER" id="PTHR11579:SF18">
    <property type="entry name" value="PROTEIN-L-ISOASPARTATE O-METHYLTRANSFERASE"/>
    <property type="match status" value="1"/>
</dbReference>
<evidence type="ECO:0000256" key="3">
    <source>
        <dbReference type="ARBA" id="ARBA00030757"/>
    </source>
</evidence>
<organism evidence="4">
    <name type="scientific">Hellea balneolensis</name>
    <dbReference type="NCBI Taxonomy" id="287478"/>
    <lineage>
        <taxon>Bacteria</taxon>
        <taxon>Pseudomonadati</taxon>
        <taxon>Pseudomonadota</taxon>
        <taxon>Alphaproteobacteria</taxon>
        <taxon>Maricaulales</taxon>
        <taxon>Robiginitomaculaceae</taxon>
        <taxon>Hellea</taxon>
    </lineage>
</organism>
<dbReference type="InterPro" id="IPR029063">
    <property type="entry name" value="SAM-dependent_MTases_sf"/>
</dbReference>
<comment type="caution">
    <text evidence="4">The sequence shown here is derived from an EMBL/GenBank/DDBJ whole genome shotgun (WGS) entry which is preliminary data.</text>
</comment>